<comment type="subcellular location">
    <subcellularLocation>
        <location evidence="1">Cell projection</location>
        <location evidence="1">Dendrite</location>
    </subcellularLocation>
    <subcellularLocation>
        <location evidence="3">Cell projection</location>
        <location evidence="3">Dendritic spine</location>
    </subcellularLocation>
    <subcellularLocation>
        <location evidence="2">Cytoplasm</location>
    </subcellularLocation>
</comment>
<feature type="compositionally biased region" description="Low complexity" evidence="27">
    <location>
        <begin position="292"/>
        <end position="312"/>
    </location>
</feature>
<evidence type="ECO:0000256" key="17">
    <source>
        <dbReference type="ARBA" id="ARBA00023108"/>
    </source>
</evidence>
<evidence type="ECO:0000256" key="8">
    <source>
        <dbReference type="ARBA" id="ARBA00022723"/>
    </source>
</evidence>
<dbReference type="InterPro" id="IPR035500">
    <property type="entry name" value="NHR-like_dom_sf"/>
</dbReference>
<keyword evidence="6" id="KW-0597">Phosphoprotein</keyword>
<evidence type="ECO:0000256" key="13">
    <source>
        <dbReference type="ARBA" id="ARBA00022990"/>
    </source>
</evidence>
<dbReference type="CDD" id="cd07166">
    <property type="entry name" value="NR_DBD_REV_ERB"/>
    <property type="match status" value="1"/>
</dbReference>
<evidence type="ECO:0000256" key="11">
    <source>
        <dbReference type="ARBA" id="ARBA00022833"/>
    </source>
</evidence>
<keyword evidence="22" id="KW-0539">Nucleus</keyword>
<keyword evidence="18" id="KW-0238">DNA-binding</keyword>
<dbReference type="PROSITE" id="PS00031">
    <property type="entry name" value="NUCLEAR_REC_DBD_1"/>
    <property type="match status" value="1"/>
</dbReference>
<evidence type="ECO:0000256" key="21">
    <source>
        <dbReference type="ARBA" id="ARBA00023170"/>
    </source>
</evidence>
<feature type="region of interest" description="Disordered" evidence="27">
    <location>
        <begin position="446"/>
        <end position="511"/>
    </location>
</feature>
<dbReference type="GO" id="GO:0008270">
    <property type="term" value="F:zinc ion binding"/>
    <property type="evidence" value="ECO:0007669"/>
    <property type="project" value="UniProtKB-KW"/>
</dbReference>
<dbReference type="SUPFAM" id="SSF57716">
    <property type="entry name" value="Glucocorticoid receptor-like (DNA-binding domain)"/>
    <property type="match status" value="1"/>
</dbReference>
<evidence type="ECO:0000256" key="12">
    <source>
        <dbReference type="ARBA" id="ARBA00022843"/>
    </source>
</evidence>
<evidence type="ECO:0000313" key="30">
    <source>
        <dbReference type="Proteomes" id="UP001178461"/>
    </source>
</evidence>
<feature type="compositionally biased region" description="Polar residues" evidence="27">
    <location>
        <begin position="227"/>
        <end position="259"/>
    </location>
</feature>
<feature type="compositionally biased region" description="Low complexity" evidence="27">
    <location>
        <begin position="475"/>
        <end position="485"/>
    </location>
</feature>
<dbReference type="InterPro" id="IPR001723">
    <property type="entry name" value="Nuclear_hrmn_rcpt"/>
</dbReference>
<dbReference type="Pfam" id="PF00105">
    <property type="entry name" value="zf-C4"/>
    <property type="match status" value="1"/>
</dbReference>
<evidence type="ECO:0000256" key="19">
    <source>
        <dbReference type="ARBA" id="ARBA00023159"/>
    </source>
</evidence>
<dbReference type="GO" id="GO:0005737">
    <property type="term" value="C:cytoplasm"/>
    <property type="evidence" value="ECO:0007669"/>
    <property type="project" value="UniProtKB-SubCell"/>
</dbReference>
<dbReference type="PANTHER" id="PTHR24082">
    <property type="entry name" value="NUCLEAR HORMONE RECEPTOR"/>
    <property type="match status" value="1"/>
</dbReference>
<organism evidence="29 30">
    <name type="scientific">Podarcis lilfordi</name>
    <name type="common">Lilford's wall lizard</name>
    <dbReference type="NCBI Taxonomy" id="74358"/>
    <lineage>
        <taxon>Eukaryota</taxon>
        <taxon>Metazoa</taxon>
        <taxon>Chordata</taxon>
        <taxon>Craniata</taxon>
        <taxon>Vertebrata</taxon>
        <taxon>Euteleostomi</taxon>
        <taxon>Lepidosauria</taxon>
        <taxon>Squamata</taxon>
        <taxon>Bifurcata</taxon>
        <taxon>Unidentata</taxon>
        <taxon>Episquamata</taxon>
        <taxon>Laterata</taxon>
        <taxon>Lacertibaenia</taxon>
        <taxon>Lacertidae</taxon>
        <taxon>Podarcis</taxon>
    </lineage>
</organism>
<name>A0AA35PIL2_9SAUR</name>
<evidence type="ECO:0000313" key="29">
    <source>
        <dbReference type="EMBL" id="CAI5790316.1"/>
    </source>
</evidence>
<keyword evidence="12" id="KW-0832">Ubl conjugation</keyword>
<protein>
    <recommendedName>
        <fullName evidence="24">Nuclear receptor subfamily 1 group D member 1</fullName>
    </recommendedName>
    <alternativeName>
        <fullName evidence="26">Rev-erbA-alpha</fullName>
    </alternativeName>
    <alternativeName>
        <fullName evidence="25">V-erbA-related protein 1</fullName>
    </alternativeName>
</protein>
<keyword evidence="17" id="KW-0090">Biological rhythms</keyword>
<evidence type="ECO:0000256" key="2">
    <source>
        <dbReference type="ARBA" id="ARBA00004496"/>
    </source>
</evidence>
<evidence type="ECO:0000256" key="18">
    <source>
        <dbReference type="ARBA" id="ARBA00023125"/>
    </source>
</evidence>
<keyword evidence="8" id="KW-0479">Metal-binding</keyword>
<evidence type="ECO:0000256" key="7">
    <source>
        <dbReference type="ARBA" id="ARBA00022617"/>
    </source>
</evidence>
<keyword evidence="11" id="KW-0862">Zinc</keyword>
<dbReference type="PRINTS" id="PR00047">
    <property type="entry name" value="STROIDFINGER"/>
</dbReference>
<feature type="compositionally biased region" description="Low complexity" evidence="27">
    <location>
        <begin position="179"/>
        <end position="190"/>
    </location>
</feature>
<dbReference type="AlphaFoldDB" id="A0AA35PIL2"/>
<dbReference type="Gene3D" id="3.30.50.10">
    <property type="entry name" value="Erythroid Transcription Factor GATA-1, subunit A"/>
    <property type="match status" value="1"/>
</dbReference>
<dbReference type="SMART" id="SM00430">
    <property type="entry name" value="HOLI"/>
    <property type="match status" value="1"/>
</dbReference>
<evidence type="ECO:0000256" key="3">
    <source>
        <dbReference type="ARBA" id="ARBA00004552"/>
    </source>
</evidence>
<keyword evidence="5" id="KW-0678">Repressor</keyword>
<keyword evidence="15" id="KW-0805">Transcription regulation</keyword>
<dbReference type="GO" id="GO:0045944">
    <property type="term" value="P:positive regulation of transcription by RNA polymerase II"/>
    <property type="evidence" value="ECO:0007669"/>
    <property type="project" value="TreeGrafter"/>
</dbReference>
<evidence type="ECO:0000256" key="20">
    <source>
        <dbReference type="ARBA" id="ARBA00023163"/>
    </source>
</evidence>
<reference evidence="29" key="1">
    <citation type="submission" date="2022-12" db="EMBL/GenBank/DDBJ databases">
        <authorList>
            <person name="Alioto T."/>
            <person name="Alioto T."/>
            <person name="Gomez Garrido J."/>
        </authorList>
    </citation>
    <scope>NUCLEOTIDE SEQUENCE</scope>
</reference>
<dbReference type="GO" id="GO:0000978">
    <property type="term" value="F:RNA polymerase II cis-regulatory region sequence-specific DNA binding"/>
    <property type="evidence" value="ECO:0007669"/>
    <property type="project" value="TreeGrafter"/>
</dbReference>
<feature type="region of interest" description="Disordered" evidence="27">
    <location>
        <begin position="173"/>
        <end position="197"/>
    </location>
</feature>
<gene>
    <name evidence="29" type="ORF">PODLI_1B031566</name>
</gene>
<keyword evidence="10" id="KW-0221">Differentiation</keyword>
<feature type="region of interest" description="Disordered" evidence="27">
    <location>
        <begin position="225"/>
        <end position="319"/>
    </location>
</feature>
<keyword evidence="14" id="KW-0408">Iron</keyword>
<dbReference type="FunFam" id="3.30.50.10:FF:000013">
    <property type="entry name" value="Nuclear receptor subfamily 1 group D member 2"/>
    <property type="match status" value="1"/>
</dbReference>
<evidence type="ECO:0000256" key="16">
    <source>
        <dbReference type="ARBA" id="ARBA00023018"/>
    </source>
</evidence>
<feature type="compositionally biased region" description="Polar residues" evidence="27">
    <location>
        <begin position="24"/>
        <end position="33"/>
    </location>
</feature>
<sequence length="818" mass="88676">MQQTQRDTRTHAHKAGGRHDSLHANYNSRQPLRSSEEVERNVPAVAAAAAAESVSLGHEALPRSHMVDAPVPRAGICAAAGREGDQRVSEPWQSKILQAKGEAAAEWSSRAAARYPTDSAALALFRLLHCGSQCKYNLLKTIFKRAHSHQRSVQGDWVPSRFCSITLGGPEEVRGGERGSLSLPLAPSSPTESRLASSLDMNDGCQLNRMATLDTNNNAPGGVISYIGSNGSSPSRTSPVSLCGSDSSNGSCQLSSQPAFPSYFPPSPTGSLVQDSGRLYGTSSTGLRDDASPSSSSSSSLSSSSSSYSSGGSPVGLQVAMDDGRRISPAKSTSSSITKLNGMVLLCKVCGDVASGFHYGVHACEGCKGFFRRSIQQNIQYKKCLKNETCNIVRINRNRCQQCRFKKCLGVGMSRDAVRFGRIPKREKQRMLAEMQSAMNNMANNQLSAQCPPEGLSTGHQQPASPLLCHQPQLAPRSPQQHAASPPQPSPCFAQFSQQLTPPRSPSPGEVMEDVISQVSKAHKEIFVYAHDKLATGPLAPVGSENSLSWESNWLSSGYHGNGPCHQNDNWNSGSAPSNTCHQNNMNGHRFCPSGYPSGETDPSVGQGCPQQGEPRDILLACPMNCHPHGRSGRTGQEIWEDFSMSFTPAVREVVEFAKHIPGFRELTQHDQVSLLKAGTFEVLMVRFASLFNVKEQTVTFMSRTKYSLEELWGMGMGDLLTSMFEFSEKLGALGLSEEELGLFTAVVLISADRSGIENPGSVEQLQEMLIRALRALVLKNHPQETSRFTKLLLKLPDLRTLNNMHSEKLLSFRIDAQ</sequence>
<keyword evidence="23" id="KW-0966">Cell projection</keyword>
<keyword evidence="13" id="KW-0007">Acetylation</keyword>
<evidence type="ECO:0000256" key="26">
    <source>
        <dbReference type="ARBA" id="ARBA00043097"/>
    </source>
</evidence>
<dbReference type="GO" id="GO:0030154">
    <property type="term" value="P:cell differentiation"/>
    <property type="evidence" value="ECO:0007669"/>
    <property type="project" value="UniProtKB-KW"/>
</dbReference>
<keyword evidence="20" id="KW-0804">Transcription</keyword>
<dbReference type="Pfam" id="PF00104">
    <property type="entry name" value="Hormone_recep"/>
    <property type="match status" value="1"/>
</dbReference>
<keyword evidence="16" id="KW-0770">Synapse</keyword>
<dbReference type="InterPro" id="IPR013088">
    <property type="entry name" value="Znf_NHR/GATA"/>
</dbReference>
<keyword evidence="7" id="KW-0349">Heme</keyword>
<dbReference type="GO" id="GO:0000122">
    <property type="term" value="P:negative regulation of transcription by RNA polymerase II"/>
    <property type="evidence" value="ECO:0007669"/>
    <property type="project" value="TreeGrafter"/>
</dbReference>
<dbReference type="Gene3D" id="1.10.565.10">
    <property type="entry name" value="Retinoid X Receptor"/>
    <property type="match status" value="1"/>
</dbReference>
<keyword evidence="4" id="KW-0963">Cytoplasm</keyword>
<evidence type="ECO:0000256" key="10">
    <source>
        <dbReference type="ARBA" id="ARBA00022782"/>
    </source>
</evidence>
<dbReference type="SUPFAM" id="SSF48508">
    <property type="entry name" value="Nuclear receptor ligand-binding domain"/>
    <property type="match status" value="1"/>
</dbReference>
<evidence type="ECO:0000256" key="1">
    <source>
        <dbReference type="ARBA" id="ARBA00004279"/>
    </source>
</evidence>
<dbReference type="EMBL" id="OX395138">
    <property type="protein sequence ID" value="CAI5790316.1"/>
    <property type="molecule type" value="Genomic_DNA"/>
</dbReference>
<feature type="region of interest" description="Disordered" evidence="27">
    <location>
        <begin position="1"/>
        <end position="39"/>
    </location>
</feature>
<dbReference type="Proteomes" id="UP001178461">
    <property type="component" value="Chromosome 13"/>
</dbReference>
<evidence type="ECO:0000256" key="24">
    <source>
        <dbReference type="ARBA" id="ARBA00039258"/>
    </source>
</evidence>
<feature type="domain" description="Nuclear receptor" evidence="28">
    <location>
        <begin position="347"/>
        <end position="373"/>
    </location>
</feature>
<evidence type="ECO:0000256" key="14">
    <source>
        <dbReference type="ARBA" id="ARBA00023004"/>
    </source>
</evidence>
<dbReference type="PRINTS" id="PR00398">
    <property type="entry name" value="STRDHORMONER"/>
</dbReference>
<keyword evidence="9" id="KW-0863">Zinc-finger</keyword>
<dbReference type="GO" id="GO:0044321">
    <property type="term" value="P:response to leptin"/>
    <property type="evidence" value="ECO:0007669"/>
    <property type="project" value="TreeGrafter"/>
</dbReference>
<dbReference type="GO" id="GO:0048511">
    <property type="term" value="P:rhythmic process"/>
    <property type="evidence" value="ECO:0007669"/>
    <property type="project" value="UniProtKB-KW"/>
</dbReference>
<evidence type="ECO:0000256" key="5">
    <source>
        <dbReference type="ARBA" id="ARBA00022491"/>
    </source>
</evidence>
<keyword evidence="19" id="KW-0010">Activator</keyword>
<dbReference type="InterPro" id="IPR050234">
    <property type="entry name" value="Nuclear_hormone_rcpt_NR1"/>
</dbReference>
<evidence type="ECO:0000256" key="22">
    <source>
        <dbReference type="ARBA" id="ARBA00023242"/>
    </source>
</evidence>
<proteinExistence type="predicted"/>
<evidence type="ECO:0000259" key="28">
    <source>
        <dbReference type="PROSITE" id="PS00031"/>
    </source>
</evidence>
<dbReference type="GO" id="GO:0043197">
    <property type="term" value="C:dendritic spine"/>
    <property type="evidence" value="ECO:0007669"/>
    <property type="project" value="UniProtKB-SubCell"/>
</dbReference>
<evidence type="ECO:0000256" key="4">
    <source>
        <dbReference type="ARBA" id="ARBA00022490"/>
    </source>
</evidence>
<dbReference type="SMART" id="SM00399">
    <property type="entry name" value="ZnF_C4"/>
    <property type="match status" value="1"/>
</dbReference>
<keyword evidence="21 29" id="KW-0675">Receptor</keyword>
<keyword evidence="30" id="KW-1185">Reference proteome</keyword>
<dbReference type="InterPro" id="IPR001628">
    <property type="entry name" value="Znf_hrmn_rcpt"/>
</dbReference>
<evidence type="ECO:0000256" key="9">
    <source>
        <dbReference type="ARBA" id="ARBA00022771"/>
    </source>
</evidence>
<dbReference type="GO" id="GO:0009755">
    <property type="term" value="P:hormone-mediated signaling pathway"/>
    <property type="evidence" value="ECO:0007669"/>
    <property type="project" value="TreeGrafter"/>
</dbReference>
<evidence type="ECO:0000256" key="15">
    <source>
        <dbReference type="ARBA" id="ARBA00023015"/>
    </source>
</evidence>
<dbReference type="InterPro" id="IPR000536">
    <property type="entry name" value="Nucl_hrmn_rcpt_lig-bd"/>
</dbReference>
<evidence type="ECO:0000256" key="23">
    <source>
        <dbReference type="ARBA" id="ARBA00023273"/>
    </source>
</evidence>
<feature type="compositionally biased region" description="Basic and acidic residues" evidence="27">
    <location>
        <begin position="1"/>
        <end position="10"/>
    </location>
</feature>
<evidence type="ECO:0000256" key="25">
    <source>
        <dbReference type="ARBA" id="ARBA00042197"/>
    </source>
</evidence>
<dbReference type="GO" id="GO:0004879">
    <property type="term" value="F:nuclear receptor activity"/>
    <property type="evidence" value="ECO:0007669"/>
    <property type="project" value="TreeGrafter"/>
</dbReference>
<evidence type="ECO:0000256" key="27">
    <source>
        <dbReference type="SAM" id="MobiDB-lite"/>
    </source>
</evidence>
<accession>A0AA35PIL2</accession>
<evidence type="ECO:0000256" key="6">
    <source>
        <dbReference type="ARBA" id="ARBA00022553"/>
    </source>
</evidence>
<dbReference type="PANTHER" id="PTHR24082:SF113">
    <property type="entry name" value="NUCLEAR RECEPTOR SUBFAMILY 1 GROUP D MEMBER 1"/>
    <property type="match status" value="1"/>
</dbReference>